<proteinExistence type="predicted"/>
<evidence type="ECO:0000256" key="1">
    <source>
        <dbReference type="SAM" id="MobiDB-lite"/>
    </source>
</evidence>
<protein>
    <submittedName>
        <fullName evidence="2">DUF4192 domain-containing protein</fullName>
    </submittedName>
</protein>
<keyword evidence="3" id="KW-1185">Reference proteome</keyword>
<dbReference type="Proteomes" id="UP001551658">
    <property type="component" value="Unassembled WGS sequence"/>
</dbReference>
<feature type="region of interest" description="Disordered" evidence="1">
    <location>
        <begin position="1"/>
        <end position="71"/>
    </location>
</feature>
<feature type="compositionally biased region" description="Low complexity" evidence="1">
    <location>
        <begin position="1"/>
        <end position="16"/>
    </location>
</feature>
<sequence length="457" mass="47485">MTSAAPSSRPASAEARSVPHRAGRPASAPPRADRAAGRCPTARALAARGGPRPVPVPAAASGGGASGPRFSGRSTYEYAAASRARCADRAGDEYDRPLHIGPARLDDPGDLLAALPAMLGFRPERSLVLAVLCAAPTAESAVIDLVVRFDLRHPGTGAPSDTETVAAAAARVCARPGVVGVLAVLVDDALSDGEPAGPQRIPVFGELERQLASHAVPVRGAWAARSIAAGRPWWSVTGPPRRGRIADPGASAVTLGRVLDGRPIRRSRDELTALVAPDDALRARVSSELKEARGRAKDRYVAAAQRGDPAGYLRGELMTVLWLIANAESGPGLEARELAQIAVALRDREVRDSVFAVADTAHAEAAESLLALLTRALDGADRAEAATLLGYFAYVRGDGPFAGIALDAALDAEPRHSMAALLHTALEAGMRPERLRDLAQCGRDTATALGVDPAAVW</sequence>
<dbReference type="InterPro" id="IPR025447">
    <property type="entry name" value="DUF4192"/>
</dbReference>
<comment type="caution">
    <text evidence="2">The sequence shown here is derived from an EMBL/GenBank/DDBJ whole genome shotgun (WGS) entry which is preliminary data.</text>
</comment>
<evidence type="ECO:0000313" key="2">
    <source>
        <dbReference type="EMBL" id="MEV0365282.1"/>
    </source>
</evidence>
<feature type="compositionally biased region" description="Low complexity" evidence="1">
    <location>
        <begin position="37"/>
        <end position="51"/>
    </location>
</feature>
<accession>A0ABV3FC70</accession>
<gene>
    <name evidence="2" type="ORF">AB0H72_21525</name>
</gene>
<organism evidence="2 3">
    <name type="scientific">Nocardia fusca</name>
    <dbReference type="NCBI Taxonomy" id="941183"/>
    <lineage>
        <taxon>Bacteria</taxon>
        <taxon>Bacillati</taxon>
        <taxon>Actinomycetota</taxon>
        <taxon>Actinomycetes</taxon>
        <taxon>Mycobacteriales</taxon>
        <taxon>Nocardiaceae</taxon>
        <taxon>Nocardia</taxon>
    </lineage>
</organism>
<evidence type="ECO:0000313" key="3">
    <source>
        <dbReference type="Proteomes" id="UP001551658"/>
    </source>
</evidence>
<dbReference type="Pfam" id="PF13830">
    <property type="entry name" value="DUF4192"/>
    <property type="match status" value="1"/>
</dbReference>
<dbReference type="EMBL" id="JBFAIH010000013">
    <property type="protein sequence ID" value="MEV0365282.1"/>
    <property type="molecule type" value="Genomic_DNA"/>
</dbReference>
<dbReference type="RefSeq" id="WP_357981469.1">
    <property type="nucleotide sequence ID" value="NZ_JBFAIH010000013.1"/>
</dbReference>
<name>A0ABV3FC70_9NOCA</name>
<reference evidence="2 3" key="1">
    <citation type="submission" date="2024-06" db="EMBL/GenBank/DDBJ databases">
        <title>The Natural Products Discovery Center: Release of the First 8490 Sequenced Strains for Exploring Actinobacteria Biosynthetic Diversity.</title>
        <authorList>
            <person name="Kalkreuter E."/>
            <person name="Kautsar S.A."/>
            <person name="Yang D."/>
            <person name="Bader C.D."/>
            <person name="Teijaro C.N."/>
            <person name="Fluegel L."/>
            <person name="Davis C.M."/>
            <person name="Simpson J.R."/>
            <person name="Lauterbach L."/>
            <person name="Steele A.D."/>
            <person name="Gui C."/>
            <person name="Meng S."/>
            <person name="Li G."/>
            <person name="Viehrig K."/>
            <person name="Ye F."/>
            <person name="Su P."/>
            <person name="Kiefer A.F."/>
            <person name="Nichols A."/>
            <person name="Cepeda A.J."/>
            <person name="Yan W."/>
            <person name="Fan B."/>
            <person name="Jiang Y."/>
            <person name="Adhikari A."/>
            <person name="Zheng C.-J."/>
            <person name="Schuster L."/>
            <person name="Cowan T.M."/>
            <person name="Smanski M.J."/>
            <person name="Chevrette M.G."/>
            <person name="De Carvalho L.P.S."/>
            <person name="Shen B."/>
        </authorList>
    </citation>
    <scope>NUCLEOTIDE SEQUENCE [LARGE SCALE GENOMIC DNA]</scope>
    <source>
        <strain evidence="2 3">NPDC050671</strain>
    </source>
</reference>